<dbReference type="RefSeq" id="WP_238103832.1">
    <property type="nucleotide sequence ID" value="NZ_JAQQPZ010000002.1"/>
</dbReference>
<organism evidence="4 5">
    <name type="scientific">Shewanella metallivivens</name>
    <dbReference type="NCBI Taxonomy" id="2872342"/>
    <lineage>
        <taxon>Bacteria</taxon>
        <taxon>Pseudomonadati</taxon>
        <taxon>Pseudomonadota</taxon>
        <taxon>Gammaproteobacteria</taxon>
        <taxon>Alteromonadales</taxon>
        <taxon>Shewanellaceae</taxon>
        <taxon>Shewanella</taxon>
    </lineage>
</organism>
<name>A0ABT5TII4_9GAMM</name>
<keyword evidence="5" id="KW-1185">Reference proteome</keyword>
<keyword evidence="2" id="KW-0597">Phosphoprotein</keyword>
<evidence type="ECO:0000256" key="1">
    <source>
        <dbReference type="ARBA" id="ARBA00023012"/>
    </source>
</evidence>
<feature type="modified residue" description="Phosphohistidine" evidence="2">
    <location>
        <position position="70"/>
    </location>
</feature>
<dbReference type="Pfam" id="PF01627">
    <property type="entry name" value="Hpt"/>
    <property type="match status" value="1"/>
</dbReference>
<evidence type="ECO:0000313" key="5">
    <source>
        <dbReference type="Proteomes" id="UP001213691"/>
    </source>
</evidence>
<comment type="caution">
    <text evidence="4">The sequence shown here is derived from an EMBL/GenBank/DDBJ whole genome shotgun (WGS) entry which is preliminary data.</text>
</comment>
<gene>
    <name evidence="4" type="ORF">PQR79_04660</name>
</gene>
<evidence type="ECO:0000313" key="4">
    <source>
        <dbReference type="EMBL" id="MDD8058421.1"/>
    </source>
</evidence>
<evidence type="ECO:0000259" key="3">
    <source>
        <dbReference type="PROSITE" id="PS50894"/>
    </source>
</evidence>
<dbReference type="SUPFAM" id="SSF47226">
    <property type="entry name" value="Histidine-containing phosphotransfer domain, HPT domain"/>
    <property type="match status" value="1"/>
</dbReference>
<accession>A0ABT5TII4</accession>
<feature type="domain" description="HPt" evidence="3">
    <location>
        <begin position="31"/>
        <end position="133"/>
    </location>
</feature>
<sequence length="220" mass="24004">MKANKMVGTSQSLSDIQPTNLEDLLSPFAGNEAFYRRLIAIFEKNLTQQLLDIQQLAEQGKMSELLVLIHTLKGTAGTAGLTSLHLALYDWERKLTELDGTTDNTAEYANLGQHITQLAQAELAQIHALLATSTHVDPIASTENASEARSLTQLTAELNTLKQHLLEANLNAVDYCQAVQAKLAKDSPFAPYVIALCQSIDELDFEGALSQLAALLVKMK</sequence>
<dbReference type="EMBL" id="JAQQPZ010000002">
    <property type="protein sequence ID" value="MDD8058421.1"/>
    <property type="molecule type" value="Genomic_DNA"/>
</dbReference>
<proteinExistence type="predicted"/>
<dbReference type="PROSITE" id="PS50894">
    <property type="entry name" value="HPT"/>
    <property type="match status" value="1"/>
</dbReference>
<dbReference type="InterPro" id="IPR008207">
    <property type="entry name" value="Sig_transdc_His_kin_Hpt_dom"/>
</dbReference>
<dbReference type="Proteomes" id="UP001213691">
    <property type="component" value="Unassembled WGS sequence"/>
</dbReference>
<dbReference type="InterPro" id="IPR036641">
    <property type="entry name" value="HPT_dom_sf"/>
</dbReference>
<keyword evidence="1" id="KW-0902">Two-component regulatory system</keyword>
<reference evidence="4 5" key="1">
    <citation type="submission" date="2023-02" db="EMBL/GenBank/DDBJ databases">
        <title>Genome sequence of Shewanella metallivivens ER-Te-42B-Light, sp. nov., enriched from sulfide tube worms (Riftia pachyptila) isolated from Explorer Ridge in the Pacific Ocean.</title>
        <authorList>
            <person name="Maltman C."/>
            <person name="Kuzyk S.B."/>
            <person name="Kyndt J.A."/>
            <person name="Yurkov V."/>
        </authorList>
    </citation>
    <scope>NUCLEOTIDE SEQUENCE [LARGE SCALE GENOMIC DNA]</scope>
    <source>
        <strain evidence="4 5">ER-Te-42B-Light</strain>
    </source>
</reference>
<evidence type="ECO:0000256" key="2">
    <source>
        <dbReference type="PROSITE-ProRule" id="PRU00110"/>
    </source>
</evidence>
<protein>
    <submittedName>
        <fullName evidence="4">Hpt domain-containing protein</fullName>
    </submittedName>
</protein>
<dbReference type="Gene3D" id="1.20.120.160">
    <property type="entry name" value="HPT domain"/>
    <property type="match status" value="1"/>
</dbReference>